<feature type="region of interest" description="Disordered" evidence="1">
    <location>
        <begin position="124"/>
        <end position="145"/>
    </location>
</feature>
<evidence type="ECO:0000256" key="1">
    <source>
        <dbReference type="SAM" id="MobiDB-lite"/>
    </source>
</evidence>
<dbReference type="EMBL" id="JXJN01021695">
    <property type="status" value="NOT_ANNOTATED_CDS"/>
    <property type="molecule type" value="Genomic_DNA"/>
</dbReference>
<reference evidence="2" key="2">
    <citation type="submission" date="2020-05" db="UniProtKB">
        <authorList>
            <consortium name="EnsemblMetazoa"/>
        </authorList>
    </citation>
    <scope>IDENTIFICATION</scope>
    <source>
        <strain evidence="2">IAEA</strain>
    </source>
</reference>
<organism evidence="2 3">
    <name type="scientific">Glossina palpalis gambiensis</name>
    <dbReference type="NCBI Taxonomy" id="67801"/>
    <lineage>
        <taxon>Eukaryota</taxon>
        <taxon>Metazoa</taxon>
        <taxon>Ecdysozoa</taxon>
        <taxon>Arthropoda</taxon>
        <taxon>Hexapoda</taxon>
        <taxon>Insecta</taxon>
        <taxon>Pterygota</taxon>
        <taxon>Neoptera</taxon>
        <taxon>Endopterygota</taxon>
        <taxon>Diptera</taxon>
        <taxon>Brachycera</taxon>
        <taxon>Muscomorpha</taxon>
        <taxon>Hippoboscoidea</taxon>
        <taxon>Glossinidae</taxon>
        <taxon>Glossina</taxon>
    </lineage>
</organism>
<accession>A0A1B0BWA9</accession>
<dbReference type="EnsemblMetazoa" id="GPPI042529-RA">
    <property type="protein sequence ID" value="GPPI042529-PA"/>
    <property type="gene ID" value="GPPI042529"/>
</dbReference>
<reference evidence="3" key="1">
    <citation type="submission" date="2015-01" db="EMBL/GenBank/DDBJ databases">
        <authorList>
            <person name="Aksoy S."/>
            <person name="Warren W."/>
            <person name="Wilson R.K."/>
        </authorList>
    </citation>
    <scope>NUCLEOTIDE SEQUENCE [LARGE SCALE GENOMIC DNA]</scope>
    <source>
        <strain evidence="3">IAEA</strain>
    </source>
</reference>
<dbReference type="Proteomes" id="UP000092460">
    <property type="component" value="Unassembled WGS sequence"/>
</dbReference>
<keyword evidence="3" id="KW-1185">Reference proteome</keyword>
<evidence type="ECO:0000313" key="3">
    <source>
        <dbReference type="Proteomes" id="UP000092460"/>
    </source>
</evidence>
<dbReference type="EMBL" id="JXJN01021696">
    <property type="status" value="NOT_ANNOTATED_CDS"/>
    <property type="molecule type" value="Genomic_DNA"/>
</dbReference>
<protein>
    <submittedName>
        <fullName evidence="2">Uncharacterized protein</fullName>
    </submittedName>
</protein>
<sequence>MHFAECLAHFDYALVELKRLKSSNINQGCIALNYYSHTEVILVLRKLLLPKAACSEARDKKTLNSMRINAGGGGGGGKESNDKVEEVMVSTEEEAGDKVTGGGGRLGFIEGLRLMVPVVNSESKPLLSSDKQPLEEEEEARDMRPPLDEFDILDIADETLPHCDGTAEDILLIDSLRIETAKLLWETPSPPILNSSNRLL</sequence>
<name>A0A1B0BWA9_9MUSC</name>
<evidence type="ECO:0000313" key="2">
    <source>
        <dbReference type="EnsemblMetazoa" id="GPPI042529-PA"/>
    </source>
</evidence>
<proteinExistence type="predicted"/>
<dbReference type="AlphaFoldDB" id="A0A1B0BWA9"/>
<dbReference type="VEuPathDB" id="VectorBase:GPPI042529"/>